<sequence length="153" mass="17059">MNDEIGYCVPKALALRVNAIAREAGTSPEALLKGIVERFVRQHDSEKERRACSRIDISIPAVICVEKKDINSSIYQLVTIKDISSDGVRLICPGKKVRGQYVSVGECSLRFKLVFTFSEEMEPMKLKCSATRVELVKGDVHILAQIIQAYTKS</sequence>
<dbReference type="RefSeq" id="WP_229591110.1">
    <property type="nucleotide sequence ID" value="NZ_AP024485.1"/>
</dbReference>
<evidence type="ECO:0008006" key="3">
    <source>
        <dbReference type="Google" id="ProtNLM"/>
    </source>
</evidence>
<protein>
    <recommendedName>
        <fullName evidence="3">PilZ domain-containing protein</fullName>
    </recommendedName>
</protein>
<keyword evidence="2" id="KW-1185">Reference proteome</keyword>
<name>A0ABN6EUF0_9BACT</name>
<accession>A0ABN6EUF0</accession>
<proteinExistence type="predicted"/>
<gene>
    <name evidence="1" type="ORF">PSDVSF_23640</name>
</gene>
<evidence type="ECO:0000313" key="2">
    <source>
        <dbReference type="Proteomes" id="UP001053296"/>
    </source>
</evidence>
<organism evidence="1 2">
    <name type="scientific">Pseudodesulfovibrio sediminis</name>
    <dbReference type="NCBI Taxonomy" id="2810563"/>
    <lineage>
        <taxon>Bacteria</taxon>
        <taxon>Pseudomonadati</taxon>
        <taxon>Thermodesulfobacteriota</taxon>
        <taxon>Desulfovibrionia</taxon>
        <taxon>Desulfovibrionales</taxon>
        <taxon>Desulfovibrionaceae</taxon>
    </lineage>
</organism>
<dbReference type="Proteomes" id="UP001053296">
    <property type="component" value="Chromosome"/>
</dbReference>
<reference evidence="1" key="1">
    <citation type="journal article" date="2022" name="Arch. Microbiol.">
        <title>Pseudodesulfovibrio sediminis sp. nov., a mesophilic and neutrophilic sulfate-reducing bacterium isolated from sediment of a brackish lake.</title>
        <authorList>
            <person name="Takahashi A."/>
            <person name="Kojima H."/>
            <person name="Watanabe M."/>
            <person name="Fukui M."/>
        </authorList>
    </citation>
    <scope>NUCLEOTIDE SEQUENCE</scope>
    <source>
        <strain evidence="1">SF6</strain>
    </source>
</reference>
<evidence type="ECO:0000313" key="1">
    <source>
        <dbReference type="EMBL" id="BCS89122.1"/>
    </source>
</evidence>
<dbReference type="EMBL" id="AP024485">
    <property type="protein sequence ID" value="BCS89122.1"/>
    <property type="molecule type" value="Genomic_DNA"/>
</dbReference>